<comment type="caution">
    <text evidence="1">The sequence shown here is derived from an EMBL/GenBank/DDBJ whole genome shotgun (WGS) entry which is preliminary data.</text>
</comment>
<accession>A0A9W8PV39</accession>
<proteinExistence type="predicted"/>
<organism evidence="1 2">
    <name type="scientific">Fusarium irregulare</name>
    <dbReference type="NCBI Taxonomy" id="2494466"/>
    <lineage>
        <taxon>Eukaryota</taxon>
        <taxon>Fungi</taxon>
        <taxon>Dikarya</taxon>
        <taxon>Ascomycota</taxon>
        <taxon>Pezizomycotina</taxon>
        <taxon>Sordariomycetes</taxon>
        <taxon>Hypocreomycetidae</taxon>
        <taxon>Hypocreales</taxon>
        <taxon>Nectriaceae</taxon>
        <taxon>Fusarium</taxon>
        <taxon>Fusarium incarnatum-equiseti species complex</taxon>
    </lineage>
</organism>
<dbReference type="Proteomes" id="UP001152130">
    <property type="component" value="Unassembled WGS sequence"/>
</dbReference>
<dbReference type="EMBL" id="JAPDHF010000005">
    <property type="protein sequence ID" value="KAJ4017679.1"/>
    <property type="molecule type" value="Genomic_DNA"/>
</dbReference>
<reference evidence="1" key="1">
    <citation type="submission" date="2022-10" db="EMBL/GenBank/DDBJ databases">
        <title>Fusarium specimens isolated from Avocado Roots.</title>
        <authorList>
            <person name="Stajich J."/>
            <person name="Roper C."/>
            <person name="Heimlech-Rivalta G."/>
        </authorList>
    </citation>
    <scope>NUCLEOTIDE SEQUENCE</scope>
    <source>
        <strain evidence="1">CF00143</strain>
    </source>
</reference>
<evidence type="ECO:0000313" key="1">
    <source>
        <dbReference type="EMBL" id="KAJ4017679.1"/>
    </source>
</evidence>
<protein>
    <submittedName>
        <fullName evidence="1">Uncharacterized protein</fullName>
    </submittedName>
</protein>
<dbReference type="OrthoDB" id="3923077at2759"/>
<gene>
    <name evidence="1" type="ORF">NW766_003748</name>
</gene>
<keyword evidence="2" id="KW-1185">Reference proteome</keyword>
<name>A0A9W8PV39_9HYPO</name>
<dbReference type="AlphaFoldDB" id="A0A9W8PV39"/>
<evidence type="ECO:0000313" key="2">
    <source>
        <dbReference type="Proteomes" id="UP001152130"/>
    </source>
</evidence>
<sequence>MNLTDDSFALRSTMLFAGMHFWYEYGNLEPFETTFLHHRVQVMSYIKTWIAADSHKCDTLIIRLMATLVFTEICNGEMLAAQTHVGGILAIIENADKNRDYEELAPRSTDQELSYRYLGMAYAYIYGLNNLLRGICRFGSSKPVYTAKELVQMIYTWHKAGAVESWTLKLGVLRLFPFFLSPLPHRATLNNADGRSLVKFLRQFTSEIEDVTSERSIISANEGFERFWRRGPGSELLEEWVLAHFESISVKKEGTGSSSPPQSSYETPWGALVTASLVYLQTILAVTEPFDERMHKYTITLFHQDMVVFLSETRAPGNPFLLWLLLMGLVGCHTSSKDEANSTIHPSTEFFQTAVRRQSREMAILCWPQALESLAEVVWPTSHGRGGFVEKVWERAVSTEY</sequence>